<name>A0A4R2C9E8_9HYPH</name>
<dbReference type="EMBL" id="SLVU01000001">
    <property type="protein sequence ID" value="TCN36062.1"/>
    <property type="molecule type" value="Genomic_DNA"/>
</dbReference>
<accession>A0A4R2C9E8</accession>
<dbReference type="Proteomes" id="UP000295043">
    <property type="component" value="Unassembled WGS sequence"/>
</dbReference>
<comment type="caution">
    <text evidence="1">The sequence shown here is derived from an EMBL/GenBank/DDBJ whole genome shotgun (WGS) entry which is preliminary data.</text>
</comment>
<dbReference type="AlphaFoldDB" id="A0A4R2C9E8"/>
<reference evidence="1 2" key="1">
    <citation type="submission" date="2019-03" db="EMBL/GenBank/DDBJ databases">
        <title>Genomic Encyclopedia of Type Strains, Phase IV (KMG-V): Genome sequencing to study the core and pangenomes of soil and plant-associated prokaryotes.</title>
        <authorList>
            <person name="Whitman W."/>
        </authorList>
    </citation>
    <scope>NUCLEOTIDE SEQUENCE [LARGE SCALE GENOMIC DNA]</scope>
    <source>
        <strain evidence="1 2">23C40</strain>
    </source>
</reference>
<gene>
    <name evidence="1" type="ORF">EV184_10145</name>
</gene>
<evidence type="ECO:0000313" key="2">
    <source>
        <dbReference type="Proteomes" id="UP000295043"/>
    </source>
</evidence>
<organism evidence="1 2">
    <name type="scientific">Sinorhizobium americanum</name>
    <dbReference type="NCBI Taxonomy" id="194963"/>
    <lineage>
        <taxon>Bacteria</taxon>
        <taxon>Pseudomonadati</taxon>
        <taxon>Pseudomonadota</taxon>
        <taxon>Alphaproteobacteria</taxon>
        <taxon>Hyphomicrobiales</taxon>
        <taxon>Rhizobiaceae</taxon>
        <taxon>Sinorhizobium/Ensifer group</taxon>
        <taxon>Sinorhizobium</taxon>
    </lineage>
</organism>
<proteinExistence type="predicted"/>
<sequence length="125" mass="13715">MSLVGVPPPSSRKSAGMTYFRSAPSLFLAVLMLGLSATVAPADETPLNFAQSFHDLPGVRPVNPLQDGEATACEQVFIDRYGPFESSHGRPRYDTIYRCRKGDGPVFQSGRLPPSLERQKRGLNY</sequence>
<evidence type="ECO:0000313" key="1">
    <source>
        <dbReference type="EMBL" id="TCN36062.1"/>
    </source>
</evidence>
<protein>
    <submittedName>
        <fullName evidence="1">Uncharacterized protein</fullName>
    </submittedName>
</protein>